<gene>
    <name evidence="1" type="ORF">VM99_02400</name>
</gene>
<evidence type="ECO:0000313" key="1">
    <source>
        <dbReference type="EMBL" id="AKJ96952.1"/>
    </source>
</evidence>
<dbReference type="EMBL" id="CP011020">
    <property type="protein sequence ID" value="AKJ96952.1"/>
    <property type="molecule type" value="Genomic_DNA"/>
</dbReference>
<accession>A0A0G3GBR2</accession>
<reference evidence="1 2" key="1">
    <citation type="journal article" date="2015" name="Stand. Genomic Sci.">
        <title>Complete genome of Pseudomonas chlororaphis strain UFB2, a soil bacterium with antibacterial activity against bacterial canker pathogen of tomato.</title>
        <authorList>
            <person name="Deng P."/>
            <person name="Wang X."/>
            <person name="Baird S.M."/>
            <person name="Lu S.E."/>
        </authorList>
    </citation>
    <scope>NUCLEOTIDE SEQUENCE [LARGE SCALE GENOMIC DNA]</scope>
    <source>
        <strain evidence="1 2">UFB2</strain>
    </source>
</reference>
<proteinExistence type="predicted"/>
<dbReference type="AlphaFoldDB" id="A0A0G3GBR2"/>
<protein>
    <submittedName>
        <fullName evidence="1">Uncharacterized protein</fullName>
    </submittedName>
</protein>
<organism evidence="1 2">
    <name type="scientific">Pseudomonas chlororaphis</name>
    <dbReference type="NCBI Taxonomy" id="587753"/>
    <lineage>
        <taxon>Bacteria</taxon>
        <taxon>Pseudomonadati</taxon>
        <taxon>Pseudomonadota</taxon>
        <taxon>Gammaproteobacteria</taxon>
        <taxon>Pseudomonadales</taxon>
        <taxon>Pseudomonadaceae</taxon>
        <taxon>Pseudomonas</taxon>
    </lineage>
</organism>
<dbReference type="PATRIC" id="fig|587753.11.peg.496"/>
<sequence>MVAASKALGHTRFDYVLLKRYIPKPLLDFFSNRWIRIFHQGFILEAMNDSPYALAATDFNSIEEMHIFLNNHALKIKKTAVDAPTQDTTSQKKEIVFCIDETVLREMIKLEEKSDTILTNAKENYWSKISRKLLSYIESDECTRPDFQDMLKAVKNSHANRESVQ</sequence>
<evidence type="ECO:0000313" key="2">
    <source>
        <dbReference type="Proteomes" id="UP000035212"/>
    </source>
</evidence>
<name>A0A0G3GBR2_9PSED</name>
<reference evidence="2" key="2">
    <citation type="submission" date="2015-03" db="EMBL/GenBank/DDBJ databases">
        <authorList>
            <person name="Deng P."/>
            <person name="Lu S."/>
        </authorList>
    </citation>
    <scope>NUCLEOTIDE SEQUENCE [LARGE SCALE GENOMIC DNA]</scope>
    <source>
        <strain evidence="2">UFB2</strain>
    </source>
</reference>
<dbReference type="Proteomes" id="UP000035212">
    <property type="component" value="Chromosome"/>
</dbReference>